<evidence type="ECO:0000256" key="1">
    <source>
        <dbReference type="SAM" id="MobiDB-lite"/>
    </source>
</evidence>
<organism evidence="2 3">
    <name type="scientific">Panicum virgatum</name>
    <name type="common">Blackwell switchgrass</name>
    <dbReference type="NCBI Taxonomy" id="38727"/>
    <lineage>
        <taxon>Eukaryota</taxon>
        <taxon>Viridiplantae</taxon>
        <taxon>Streptophyta</taxon>
        <taxon>Embryophyta</taxon>
        <taxon>Tracheophyta</taxon>
        <taxon>Spermatophyta</taxon>
        <taxon>Magnoliopsida</taxon>
        <taxon>Liliopsida</taxon>
        <taxon>Poales</taxon>
        <taxon>Poaceae</taxon>
        <taxon>PACMAD clade</taxon>
        <taxon>Panicoideae</taxon>
        <taxon>Panicodae</taxon>
        <taxon>Paniceae</taxon>
        <taxon>Panicinae</taxon>
        <taxon>Panicum</taxon>
        <taxon>Panicum sect. Hiantes</taxon>
    </lineage>
</organism>
<dbReference type="EMBL" id="CM029050">
    <property type="protein sequence ID" value="KAG2564489.1"/>
    <property type="molecule type" value="Genomic_DNA"/>
</dbReference>
<feature type="region of interest" description="Disordered" evidence="1">
    <location>
        <begin position="1"/>
        <end position="60"/>
    </location>
</feature>
<dbReference type="Proteomes" id="UP000823388">
    <property type="component" value="Chromosome 7N"/>
</dbReference>
<gene>
    <name evidence="2" type="ORF">PVAP13_7NG018457</name>
</gene>
<accession>A0A8T0PVH8</accession>
<evidence type="ECO:0000313" key="3">
    <source>
        <dbReference type="Proteomes" id="UP000823388"/>
    </source>
</evidence>
<name>A0A8T0PVH8_PANVG</name>
<reference evidence="2" key="1">
    <citation type="submission" date="2020-05" db="EMBL/GenBank/DDBJ databases">
        <title>WGS assembly of Panicum virgatum.</title>
        <authorList>
            <person name="Lovell J.T."/>
            <person name="Jenkins J."/>
            <person name="Shu S."/>
            <person name="Juenger T.E."/>
            <person name="Schmutz J."/>
        </authorList>
    </citation>
    <scope>NUCLEOTIDE SEQUENCE</scope>
    <source>
        <strain evidence="2">AP13</strain>
    </source>
</reference>
<comment type="caution">
    <text evidence="2">The sequence shown here is derived from an EMBL/GenBank/DDBJ whole genome shotgun (WGS) entry which is preliminary data.</text>
</comment>
<proteinExistence type="predicted"/>
<sequence>MAPTTKKPRSPTSSRAAAPSSPNSSTNSNADLVILSSSDDDDRAAAAAASTSRNRERRGPVYQRWSFSDAVQILTVLAAKRRQSGRVPSGSYVFRAFTQQQQHGDPPRLKRAKFTAHDVIKKVSYLKASFFKAVESGGPGDQNGDQIIYDLSRQVWGADDQE</sequence>
<keyword evidence="3" id="KW-1185">Reference proteome</keyword>
<dbReference type="AlphaFoldDB" id="A0A8T0PVH8"/>
<protein>
    <submittedName>
        <fullName evidence="2">Uncharacterized protein</fullName>
    </submittedName>
</protein>
<evidence type="ECO:0000313" key="2">
    <source>
        <dbReference type="EMBL" id="KAG2564489.1"/>
    </source>
</evidence>
<feature type="compositionally biased region" description="Low complexity" evidence="1">
    <location>
        <begin position="10"/>
        <end position="30"/>
    </location>
</feature>